<proteinExistence type="inferred from homology"/>
<dbReference type="InterPro" id="IPR016667">
    <property type="entry name" value="Caps_polysacc_synth_CpsB/CapC"/>
</dbReference>
<keyword evidence="3" id="KW-0378">Hydrolase</keyword>
<dbReference type="PANTHER" id="PTHR39181">
    <property type="entry name" value="TYROSINE-PROTEIN PHOSPHATASE YWQE"/>
    <property type="match status" value="1"/>
</dbReference>
<dbReference type="Proteomes" id="UP000886805">
    <property type="component" value="Unassembled WGS sequence"/>
</dbReference>
<dbReference type="AlphaFoldDB" id="A0A9D1X431"/>
<evidence type="ECO:0000256" key="2">
    <source>
        <dbReference type="ARBA" id="ARBA00013064"/>
    </source>
</evidence>
<sequence length="239" mass="27397">MAVIDFHSHILPGMDDGSKSAEMSMKMLEMASEQGVDVMLATSHFYASRHRIEEFLARRQRAADRLAEVKKDYGPAIRLGAEVAFFPGMSRADRLDDLAIEGSRAFLLEMPFDHWSRSDIEEVEYLIHRRGFQVILAHLERYMGMSENKKWIAALLDLPLYVQINAESLLSWRHRGPLLKMFKKGQAHFLGSDCHRSDRREPNLGRGRAVLEKKLGTEYIHKMDERGSRLLQIGGETDV</sequence>
<comment type="similarity">
    <text evidence="1">Belongs to the metallo-dependent hydrolases superfamily. CpsB/CapC family.</text>
</comment>
<evidence type="ECO:0000313" key="7">
    <source>
        <dbReference type="Proteomes" id="UP000886805"/>
    </source>
</evidence>
<protein>
    <recommendedName>
        <fullName evidence="2">protein-tyrosine-phosphatase</fullName>
        <ecNumber evidence="2">3.1.3.48</ecNumber>
    </recommendedName>
</protein>
<evidence type="ECO:0000256" key="3">
    <source>
        <dbReference type="ARBA" id="ARBA00022801"/>
    </source>
</evidence>
<evidence type="ECO:0000256" key="1">
    <source>
        <dbReference type="ARBA" id="ARBA00005750"/>
    </source>
</evidence>
<evidence type="ECO:0000256" key="4">
    <source>
        <dbReference type="ARBA" id="ARBA00022912"/>
    </source>
</evidence>
<dbReference type="PANTHER" id="PTHR39181:SF1">
    <property type="entry name" value="TYROSINE-PROTEIN PHOSPHATASE YWQE"/>
    <property type="match status" value="1"/>
</dbReference>
<organism evidence="6 7">
    <name type="scientific">Candidatus Anaerobutyricum stercoripullorum</name>
    <dbReference type="NCBI Taxonomy" id="2838456"/>
    <lineage>
        <taxon>Bacteria</taxon>
        <taxon>Bacillati</taxon>
        <taxon>Bacillota</taxon>
        <taxon>Clostridia</taxon>
        <taxon>Lachnospirales</taxon>
        <taxon>Lachnospiraceae</taxon>
        <taxon>Anaerobutyricum</taxon>
    </lineage>
</organism>
<evidence type="ECO:0000313" key="6">
    <source>
        <dbReference type="EMBL" id="HIX72467.1"/>
    </source>
</evidence>
<dbReference type="SUPFAM" id="SSF89550">
    <property type="entry name" value="PHP domain-like"/>
    <property type="match status" value="1"/>
</dbReference>
<reference evidence="6" key="1">
    <citation type="journal article" date="2021" name="PeerJ">
        <title>Extensive microbial diversity within the chicken gut microbiome revealed by metagenomics and culture.</title>
        <authorList>
            <person name="Gilroy R."/>
            <person name="Ravi A."/>
            <person name="Getino M."/>
            <person name="Pursley I."/>
            <person name="Horton D.L."/>
            <person name="Alikhan N.F."/>
            <person name="Baker D."/>
            <person name="Gharbi K."/>
            <person name="Hall N."/>
            <person name="Watson M."/>
            <person name="Adriaenssens E.M."/>
            <person name="Foster-Nyarko E."/>
            <person name="Jarju S."/>
            <person name="Secka A."/>
            <person name="Antonio M."/>
            <person name="Oren A."/>
            <person name="Chaudhuri R.R."/>
            <person name="La Ragione R."/>
            <person name="Hildebrand F."/>
            <person name="Pallen M.J."/>
        </authorList>
    </citation>
    <scope>NUCLEOTIDE SEQUENCE</scope>
    <source>
        <strain evidence="6">ChiSxjej3B15-1167</strain>
    </source>
</reference>
<comment type="caution">
    <text evidence="6">The sequence shown here is derived from an EMBL/GenBank/DDBJ whole genome shotgun (WGS) entry which is preliminary data.</text>
</comment>
<dbReference type="GO" id="GO:0030145">
    <property type="term" value="F:manganese ion binding"/>
    <property type="evidence" value="ECO:0007669"/>
    <property type="project" value="InterPro"/>
</dbReference>
<name>A0A9D1X431_9FIRM</name>
<dbReference type="Gene3D" id="3.20.20.140">
    <property type="entry name" value="Metal-dependent hydrolases"/>
    <property type="match status" value="1"/>
</dbReference>
<dbReference type="EC" id="3.1.3.48" evidence="2"/>
<accession>A0A9D1X431</accession>
<dbReference type="EMBL" id="DXEQ01000155">
    <property type="protein sequence ID" value="HIX72467.1"/>
    <property type="molecule type" value="Genomic_DNA"/>
</dbReference>
<evidence type="ECO:0000256" key="5">
    <source>
        <dbReference type="ARBA" id="ARBA00051722"/>
    </source>
</evidence>
<dbReference type="Pfam" id="PF19567">
    <property type="entry name" value="CpsB_CapC"/>
    <property type="match status" value="1"/>
</dbReference>
<gene>
    <name evidence="6" type="ORF">H9849_05540</name>
</gene>
<comment type="catalytic activity">
    <reaction evidence="5">
        <text>O-phospho-L-tyrosyl-[protein] + H2O = L-tyrosyl-[protein] + phosphate</text>
        <dbReference type="Rhea" id="RHEA:10684"/>
        <dbReference type="Rhea" id="RHEA-COMP:10136"/>
        <dbReference type="Rhea" id="RHEA-COMP:20101"/>
        <dbReference type="ChEBI" id="CHEBI:15377"/>
        <dbReference type="ChEBI" id="CHEBI:43474"/>
        <dbReference type="ChEBI" id="CHEBI:46858"/>
        <dbReference type="ChEBI" id="CHEBI:61978"/>
        <dbReference type="EC" id="3.1.3.48"/>
    </reaction>
</comment>
<dbReference type="PIRSF" id="PIRSF016557">
    <property type="entry name" value="Caps_synth_CpsB"/>
    <property type="match status" value="1"/>
</dbReference>
<dbReference type="InterPro" id="IPR016195">
    <property type="entry name" value="Pol/histidinol_Pase-like"/>
</dbReference>
<dbReference type="GO" id="GO:0004725">
    <property type="term" value="F:protein tyrosine phosphatase activity"/>
    <property type="evidence" value="ECO:0007669"/>
    <property type="project" value="UniProtKB-EC"/>
</dbReference>
<reference evidence="6" key="2">
    <citation type="submission" date="2021-04" db="EMBL/GenBank/DDBJ databases">
        <authorList>
            <person name="Gilroy R."/>
        </authorList>
    </citation>
    <scope>NUCLEOTIDE SEQUENCE</scope>
    <source>
        <strain evidence="6">ChiSxjej3B15-1167</strain>
    </source>
</reference>
<keyword evidence="4" id="KW-0904">Protein phosphatase</keyword>